<dbReference type="EMBL" id="FQXU01000005">
    <property type="protein sequence ID" value="SHI07001.1"/>
    <property type="molecule type" value="Genomic_DNA"/>
</dbReference>
<dbReference type="InterPro" id="IPR002678">
    <property type="entry name" value="DUF34/NIF3"/>
</dbReference>
<keyword evidence="3 4" id="KW-0479">Metal-binding</keyword>
<sequence>MKLEQIINIMEKIAPPILKEDYDNVGLMVGDKTSDIKKVLIALDCTLDVIEEAKAHTVDLIITHHPLIFRKPSTITTDTLMGKKIINLIKNNINLYSSHTNFDSVKEGLNDKIVELLGFSAKSILEPTKVKGFDESGIGRFVELEEVITLDELIDRVKTSLNISNLRYVPSGNDRIKKIAIINGSGQDFFSIAYNNGADCVITGDTTYHYASDYKEMGLNILDIGHFGSEWPVFMELSKKITKDIKSVEDVEILISKKSEDPYRFI</sequence>
<dbReference type="Pfam" id="PF01784">
    <property type="entry name" value="DUF34_NIF3"/>
    <property type="match status" value="1"/>
</dbReference>
<comment type="similarity">
    <text evidence="1">Belongs to the GTP cyclohydrolase I type 2/NIF3 family.</text>
</comment>
<feature type="binding site" evidence="4">
    <location>
        <position position="226"/>
    </location>
    <ligand>
        <name>a divalent metal cation</name>
        <dbReference type="ChEBI" id="CHEBI:60240"/>
        <label>1</label>
    </ligand>
</feature>
<organism evidence="5 6">
    <name type="scientific">Clostridium intestinale DSM 6191</name>
    <dbReference type="NCBI Taxonomy" id="1121320"/>
    <lineage>
        <taxon>Bacteria</taxon>
        <taxon>Bacillati</taxon>
        <taxon>Bacillota</taxon>
        <taxon>Clostridia</taxon>
        <taxon>Eubacteriales</taxon>
        <taxon>Clostridiaceae</taxon>
        <taxon>Clostridium</taxon>
    </lineage>
</organism>
<dbReference type="InterPro" id="IPR036069">
    <property type="entry name" value="DUF34/NIF3_sf"/>
</dbReference>
<dbReference type="GO" id="GO:0046872">
    <property type="term" value="F:metal ion binding"/>
    <property type="evidence" value="ECO:0007669"/>
    <property type="project" value="UniProtKB-KW"/>
</dbReference>
<accession>A0A1M5Y4K8</accession>
<dbReference type="PANTHER" id="PTHR13799:SF14">
    <property type="entry name" value="GTP CYCLOHYDROLASE 1 TYPE 2 HOMOLOG"/>
    <property type="match status" value="1"/>
</dbReference>
<dbReference type="PANTHER" id="PTHR13799">
    <property type="entry name" value="NGG1 INTERACTING FACTOR 3"/>
    <property type="match status" value="1"/>
</dbReference>
<dbReference type="Proteomes" id="UP000184241">
    <property type="component" value="Unassembled WGS sequence"/>
</dbReference>
<dbReference type="AlphaFoldDB" id="A0A1M5Y4K8"/>
<evidence type="ECO:0000256" key="3">
    <source>
        <dbReference type="ARBA" id="ARBA00022723"/>
    </source>
</evidence>
<dbReference type="SUPFAM" id="SSF102705">
    <property type="entry name" value="NIF3 (NGG1p interacting factor 3)-like"/>
    <property type="match status" value="1"/>
</dbReference>
<feature type="binding site" evidence="4">
    <location>
        <position position="103"/>
    </location>
    <ligand>
        <name>a divalent metal cation</name>
        <dbReference type="ChEBI" id="CHEBI:60240"/>
        <label>1</label>
    </ligand>
</feature>
<feature type="binding site" evidence="4">
    <location>
        <position position="230"/>
    </location>
    <ligand>
        <name>a divalent metal cation</name>
        <dbReference type="ChEBI" id="CHEBI:60240"/>
        <label>1</label>
    </ligand>
</feature>
<dbReference type="GO" id="GO:0005737">
    <property type="term" value="C:cytoplasm"/>
    <property type="evidence" value="ECO:0007669"/>
    <property type="project" value="TreeGrafter"/>
</dbReference>
<dbReference type="FunFam" id="3.40.1390.30:FF:000001">
    <property type="entry name" value="GTP cyclohydrolase 1 type 2"/>
    <property type="match status" value="1"/>
</dbReference>
<feature type="binding site" evidence="4">
    <location>
        <position position="65"/>
    </location>
    <ligand>
        <name>a divalent metal cation</name>
        <dbReference type="ChEBI" id="CHEBI:60240"/>
        <label>1</label>
    </ligand>
</feature>
<evidence type="ECO:0000256" key="1">
    <source>
        <dbReference type="ARBA" id="ARBA00006964"/>
    </source>
</evidence>
<dbReference type="Gene3D" id="3.40.1390.30">
    <property type="entry name" value="NIF3 (NGG1p interacting factor 3)-like"/>
    <property type="match status" value="2"/>
</dbReference>
<feature type="binding site" evidence="4">
    <location>
        <position position="64"/>
    </location>
    <ligand>
        <name>a divalent metal cation</name>
        <dbReference type="ChEBI" id="CHEBI:60240"/>
        <label>2</label>
    </ligand>
</feature>
<evidence type="ECO:0000313" key="5">
    <source>
        <dbReference type="EMBL" id="SHI07001.1"/>
    </source>
</evidence>
<gene>
    <name evidence="5" type="ORF">SAMN02745941_01851</name>
</gene>
<evidence type="ECO:0000256" key="4">
    <source>
        <dbReference type="PIRSR" id="PIRSR602678-1"/>
    </source>
</evidence>
<protein>
    <recommendedName>
        <fullName evidence="2">GTP cyclohydrolase 1 type 2 homolog</fullName>
    </recommendedName>
</protein>
<dbReference type="RefSeq" id="WP_073018827.1">
    <property type="nucleotide sequence ID" value="NZ_FQXU01000005.1"/>
</dbReference>
<evidence type="ECO:0000256" key="2">
    <source>
        <dbReference type="ARBA" id="ARBA00022112"/>
    </source>
</evidence>
<name>A0A1M5Y4K8_9CLOT</name>
<evidence type="ECO:0000313" key="6">
    <source>
        <dbReference type="Proteomes" id="UP000184241"/>
    </source>
</evidence>
<proteinExistence type="inferred from homology"/>
<reference evidence="5 6" key="1">
    <citation type="submission" date="2016-11" db="EMBL/GenBank/DDBJ databases">
        <authorList>
            <person name="Jaros S."/>
            <person name="Januszkiewicz K."/>
            <person name="Wedrychowicz H."/>
        </authorList>
    </citation>
    <scope>NUCLEOTIDE SEQUENCE [LARGE SCALE GENOMIC DNA]</scope>
    <source>
        <strain evidence="5 6">DSM 6191</strain>
    </source>
</reference>
<dbReference type="NCBIfam" id="TIGR00486">
    <property type="entry name" value="YbgI_SA1388"/>
    <property type="match status" value="1"/>
</dbReference>